<accession>A0A0N9HMX2</accession>
<proteinExistence type="predicted"/>
<dbReference type="AlphaFoldDB" id="A0A0N9HMX2"/>
<protein>
    <submittedName>
        <fullName evidence="1">PG1 protein</fullName>
    </submittedName>
</protein>
<dbReference type="EMBL" id="KT342857">
    <property type="protein sequence ID" value="ALG05279.2"/>
    <property type="molecule type" value="Genomic_DNA"/>
</dbReference>
<reference evidence="1" key="1">
    <citation type="submission" date="2016-04" db="EMBL/GenBank/DDBJ databases">
        <title>Exploring the genomic information of specific uncultured soil bacteria through a new metagenomic library-based strategy.</title>
        <authorList>
            <person name="Liu Y."/>
            <person name="Zhang R."/>
        </authorList>
    </citation>
    <scope>NUCLEOTIDE SEQUENCE</scope>
</reference>
<name>A0A0N9HMX2_9BACT</name>
<sequence>MVSTGVSRLSLEFSQRTYQTAYTLFTPNKSGQRLPPTYYRGCWHVVSRGFFWKYRHPLGY</sequence>
<gene>
    <name evidence="1" type="ORF">5G12_020</name>
</gene>
<organism evidence="1">
    <name type="scientific">uncultured bacterium 5G12</name>
    <dbReference type="NCBI Taxonomy" id="1701325"/>
    <lineage>
        <taxon>Bacteria</taxon>
        <taxon>environmental samples</taxon>
    </lineage>
</organism>
<evidence type="ECO:0000313" key="1">
    <source>
        <dbReference type="EMBL" id="ALG05279.2"/>
    </source>
</evidence>